<keyword evidence="2" id="KW-1185">Reference proteome</keyword>
<reference evidence="1" key="2">
    <citation type="submission" date="2025-09" db="UniProtKB">
        <authorList>
            <consortium name="Ensembl"/>
        </authorList>
    </citation>
    <scope>IDENTIFICATION</scope>
</reference>
<evidence type="ECO:0000313" key="1">
    <source>
        <dbReference type="Ensembl" id="ENSABRP00000000707.1"/>
    </source>
</evidence>
<dbReference type="AlphaFoldDB" id="A0A8B9B919"/>
<dbReference type="Ensembl" id="ENSABRT00000001070.1">
    <property type="protein sequence ID" value="ENSABRP00000000707.1"/>
    <property type="gene ID" value="ENSABRG00000000758.1"/>
</dbReference>
<evidence type="ECO:0000313" key="2">
    <source>
        <dbReference type="Proteomes" id="UP000694426"/>
    </source>
</evidence>
<sequence>MYNQHQAKGKSWSPEIGCFVVHSPCRHALPDPVPVTPGACGNFLLLRGSAGGDLYCLRQCGFGGMGEAAGQQQPGPVLFGLRERLQGKGDEERLSACLCCGVSSVSGLSKHCCAVERCSGPL</sequence>
<dbReference type="Proteomes" id="UP000694426">
    <property type="component" value="Unplaced"/>
</dbReference>
<protein>
    <submittedName>
        <fullName evidence="1">Uncharacterized protein</fullName>
    </submittedName>
</protein>
<proteinExistence type="predicted"/>
<accession>A0A8B9B919</accession>
<reference evidence="1" key="1">
    <citation type="submission" date="2025-08" db="UniProtKB">
        <authorList>
            <consortium name="Ensembl"/>
        </authorList>
    </citation>
    <scope>IDENTIFICATION</scope>
</reference>
<name>A0A8B9B919_9AVES</name>
<organism evidence="1 2">
    <name type="scientific">Anser brachyrhynchus</name>
    <name type="common">Pink-footed goose</name>
    <dbReference type="NCBI Taxonomy" id="132585"/>
    <lineage>
        <taxon>Eukaryota</taxon>
        <taxon>Metazoa</taxon>
        <taxon>Chordata</taxon>
        <taxon>Craniata</taxon>
        <taxon>Vertebrata</taxon>
        <taxon>Euteleostomi</taxon>
        <taxon>Archelosauria</taxon>
        <taxon>Archosauria</taxon>
        <taxon>Dinosauria</taxon>
        <taxon>Saurischia</taxon>
        <taxon>Theropoda</taxon>
        <taxon>Coelurosauria</taxon>
        <taxon>Aves</taxon>
        <taxon>Neognathae</taxon>
        <taxon>Galloanserae</taxon>
        <taxon>Anseriformes</taxon>
        <taxon>Anatidae</taxon>
        <taxon>Anserinae</taxon>
        <taxon>Anser</taxon>
    </lineage>
</organism>